<keyword evidence="1" id="KW-0805">Transcription regulation</keyword>
<accession>A0A098E8T4</accession>
<reference evidence="5" key="1">
    <citation type="submission" date="2014-09" db="EMBL/GenBank/DDBJ databases">
        <authorList>
            <person name="Probst J Alexander"/>
        </authorList>
    </citation>
    <scope>NUCLEOTIDE SEQUENCE</scope>
</reference>
<dbReference type="Gene3D" id="1.10.10.10">
    <property type="entry name" value="Winged helix-like DNA-binding domain superfamily/Winged helix DNA-binding domain"/>
    <property type="match status" value="1"/>
</dbReference>
<feature type="domain" description="HTH asnC-type" evidence="4">
    <location>
        <begin position="7"/>
        <end position="64"/>
    </location>
</feature>
<sequence length="170" mass="19447">MKFTRNERKVLEYLVENAKITDSEIAEKLHITPQAVGKIRKKLETTGIIKGYHAVVDLEKIGINVIAIGMFKFNIDAFGESENIKESIDADITKRIQNPLIINFYRLPEGDITHIVVYGFKSVDEMDSYFHVLQAKRGYISELKNLYILSVKSMKKSSPNDLLVKLLKED</sequence>
<protein>
    <submittedName>
        <fullName evidence="5">Putative Transcriptional regulator, AsnC family</fullName>
    </submittedName>
</protein>
<dbReference type="GO" id="GO:0043565">
    <property type="term" value="F:sequence-specific DNA binding"/>
    <property type="evidence" value="ECO:0007669"/>
    <property type="project" value="InterPro"/>
</dbReference>
<evidence type="ECO:0000256" key="1">
    <source>
        <dbReference type="ARBA" id="ARBA00023015"/>
    </source>
</evidence>
<dbReference type="GO" id="GO:0043200">
    <property type="term" value="P:response to amino acid"/>
    <property type="evidence" value="ECO:0007669"/>
    <property type="project" value="TreeGrafter"/>
</dbReference>
<dbReference type="InterPro" id="IPR000485">
    <property type="entry name" value="AsnC-type_HTH_dom"/>
</dbReference>
<evidence type="ECO:0000313" key="5">
    <source>
        <dbReference type="EMBL" id="CEG11919.1"/>
    </source>
</evidence>
<dbReference type="PANTHER" id="PTHR30154">
    <property type="entry name" value="LEUCINE-RESPONSIVE REGULATORY PROTEIN"/>
    <property type="match status" value="1"/>
</dbReference>
<dbReference type="PROSITE" id="PS50956">
    <property type="entry name" value="HTH_ASNC_2"/>
    <property type="match status" value="1"/>
</dbReference>
<dbReference type="AlphaFoldDB" id="A0A098E8T4"/>
<keyword evidence="3" id="KW-0804">Transcription</keyword>
<name>A0A098E8T4_9ZZZZ</name>
<dbReference type="PANTHER" id="PTHR30154:SF55">
    <property type="entry name" value="HTH-TYPE TRANSCRIPTIONAL REGULATOR LRPB"/>
    <property type="match status" value="1"/>
</dbReference>
<keyword evidence="2" id="KW-0238">DNA-binding</keyword>
<dbReference type="InterPro" id="IPR036390">
    <property type="entry name" value="WH_DNA-bd_sf"/>
</dbReference>
<dbReference type="SUPFAM" id="SSF46785">
    <property type="entry name" value="Winged helix' DNA-binding domain"/>
    <property type="match status" value="1"/>
</dbReference>
<dbReference type="Pfam" id="PF13412">
    <property type="entry name" value="HTH_24"/>
    <property type="match status" value="1"/>
</dbReference>
<proteinExistence type="predicted"/>
<dbReference type="SMART" id="SM00344">
    <property type="entry name" value="HTH_ASNC"/>
    <property type="match status" value="1"/>
</dbReference>
<dbReference type="InterPro" id="IPR036388">
    <property type="entry name" value="WH-like_DNA-bd_sf"/>
</dbReference>
<dbReference type="EMBL" id="CCXY01000087">
    <property type="protein sequence ID" value="CEG11919.1"/>
    <property type="molecule type" value="Genomic_DNA"/>
</dbReference>
<evidence type="ECO:0000256" key="2">
    <source>
        <dbReference type="ARBA" id="ARBA00023125"/>
    </source>
</evidence>
<organism evidence="5">
    <name type="scientific">groundwater metagenome</name>
    <dbReference type="NCBI Taxonomy" id="717931"/>
    <lineage>
        <taxon>unclassified sequences</taxon>
        <taxon>metagenomes</taxon>
        <taxon>ecological metagenomes</taxon>
    </lineage>
</organism>
<evidence type="ECO:0000259" key="4">
    <source>
        <dbReference type="PROSITE" id="PS50956"/>
    </source>
</evidence>
<dbReference type="GO" id="GO:0005829">
    <property type="term" value="C:cytosol"/>
    <property type="evidence" value="ECO:0007669"/>
    <property type="project" value="TreeGrafter"/>
</dbReference>
<gene>
    <name evidence="5" type="ORF">MSIBF_A1770008</name>
</gene>
<dbReference type="InterPro" id="IPR019888">
    <property type="entry name" value="Tscrpt_reg_AsnC-like"/>
</dbReference>
<evidence type="ECO:0000256" key="3">
    <source>
        <dbReference type="ARBA" id="ARBA00023163"/>
    </source>
</evidence>